<keyword evidence="1" id="KW-0472">Membrane</keyword>
<comment type="caution">
    <text evidence="2">The sequence shown here is derived from an EMBL/GenBank/DDBJ whole genome shotgun (WGS) entry which is preliminary data.</text>
</comment>
<feature type="transmembrane region" description="Helical" evidence="1">
    <location>
        <begin position="7"/>
        <end position="24"/>
    </location>
</feature>
<protein>
    <submittedName>
        <fullName evidence="2">Uncharacterized protein</fullName>
    </submittedName>
</protein>
<gene>
    <name evidence="2" type="ORF">Afe05nite_33340</name>
</gene>
<keyword evidence="3" id="KW-1185">Reference proteome</keyword>
<evidence type="ECO:0000313" key="3">
    <source>
        <dbReference type="Proteomes" id="UP000598174"/>
    </source>
</evidence>
<evidence type="ECO:0000313" key="2">
    <source>
        <dbReference type="EMBL" id="GIE11494.1"/>
    </source>
</evidence>
<dbReference type="AlphaFoldDB" id="A0A919MEB8"/>
<feature type="transmembrane region" description="Helical" evidence="1">
    <location>
        <begin position="36"/>
        <end position="58"/>
    </location>
</feature>
<name>A0A919MEB8_9ACTN</name>
<keyword evidence="1" id="KW-0812">Transmembrane</keyword>
<sequence>MSRLRAGWRLVAGIVVMTCSMALVDHFVEGTSWSGALRYGLVFGVLAQTLLYLVDAAAAHRDRRKRRRERLD</sequence>
<dbReference type="EMBL" id="BOMM01000029">
    <property type="protein sequence ID" value="GIE11494.1"/>
    <property type="molecule type" value="Genomic_DNA"/>
</dbReference>
<accession>A0A919MEB8</accession>
<proteinExistence type="predicted"/>
<dbReference type="Proteomes" id="UP000598174">
    <property type="component" value="Unassembled WGS sequence"/>
</dbReference>
<organism evidence="2 3">
    <name type="scientific">Paractinoplanes ferrugineus</name>
    <dbReference type="NCBI Taxonomy" id="113564"/>
    <lineage>
        <taxon>Bacteria</taxon>
        <taxon>Bacillati</taxon>
        <taxon>Actinomycetota</taxon>
        <taxon>Actinomycetes</taxon>
        <taxon>Micromonosporales</taxon>
        <taxon>Micromonosporaceae</taxon>
        <taxon>Paractinoplanes</taxon>
    </lineage>
</organism>
<reference evidence="2" key="1">
    <citation type="submission" date="2021-01" db="EMBL/GenBank/DDBJ databases">
        <title>Whole genome shotgun sequence of Actinoplanes ferrugineus NBRC 15555.</title>
        <authorList>
            <person name="Komaki H."/>
            <person name="Tamura T."/>
        </authorList>
    </citation>
    <scope>NUCLEOTIDE SEQUENCE</scope>
    <source>
        <strain evidence="2">NBRC 15555</strain>
    </source>
</reference>
<evidence type="ECO:0000256" key="1">
    <source>
        <dbReference type="SAM" id="Phobius"/>
    </source>
</evidence>
<keyword evidence="1" id="KW-1133">Transmembrane helix</keyword>